<gene>
    <name evidence="2" type="ORF">K8V39_04670</name>
</gene>
<proteinExistence type="predicted"/>
<dbReference type="EMBL" id="DYXE01000046">
    <property type="protein sequence ID" value="HJH49537.1"/>
    <property type="molecule type" value="Genomic_DNA"/>
</dbReference>
<dbReference type="AlphaFoldDB" id="A0A9D2VWR2"/>
<evidence type="ECO:0000313" key="2">
    <source>
        <dbReference type="EMBL" id="HJH49537.1"/>
    </source>
</evidence>
<dbReference type="InterPro" id="IPR010502">
    <property type="entry name" value="Carb-bd_dom_fam9"/>
</dbReference>
<sequence>MDVEILQNSSELEMTRPFRVETLLWGTKKIPETYGYLGFVPGDGFYLKMVCEEADPLRTYTEDQDPVYQDSAMEAFVMFESDREREGFPIYMNLEVNANGALLAAYGKERVYRSYFSKDEVQAFSCKACIESDRWSITLKIPLSVLEQIYGPLHLEEGSQFRCNFYKISETAACEHYASYSPVLSETPDFHLPEFFASAKLVRRER</sequence>
<dbReference type="GO" id="GO:0016052">
    <property type="term" value="P:carbohydrate catabolic process"/>
    <property type="evidence" value="ECO:0007669"/>
    <property type="project" value="InterPro"/>
</dbReference>
<dbReference type="GO" id="GO:0004553">
    <property type="term" value="F:hydrolase activity, hydrolyzing O-glycosyl compounds"/>
    <property type="evidence" value="ECO:0007669"/>
    <property type="project" value="InterPro"/>
</dbReference>
<organism evidence="2 3">
    <name type="scientific">Merdimonas faecis</name>
    <dbReference type="NCBI Taxonomy" id="1653435"/>
    <lineage>
        <taxon>Bacteria</taxon>
        <taxon>Bacillati</taxon>
        <taxon>Bacillota</taxon>
        <taxon>Clostridia</taxon>
        <taxon>Lachnospirales</taxon>
        <taxon>Lachnospiraceae</taxon>
        <taxon>Merdimonas</taxon>
    </lineage>
</organism>
<dbReference type="RefSeq" id="WP_270645249.1">
    <property type="nucleotide sequence ID" value="NZ_DYXE01000046.1"/>
</dbReference>
<dbReference type="SUPFAM" id="SSF49344">
    <property type="entry name" value="CBD9-like"/>
    <property type="match status" value="1"/>
</dbReference>
<feature type="domain" description="Carbohydrate-binding" evidence="1">
    <location>
        <begin position="43"/>
        <end position="198"/>
    </location>
</feature>
<accession>A0A9D2VWR2</accession>
<reference evidence="2" key="1">
    <citation type="journal article" date="2021" name="PeerJ">
        <title>Extensive microbial diversity within the chicken gut microbiome revealed by metagenomics and culture.</title>
        <authorList>
            <person name="Gilroy R."/>
            <person name="Ravi A."/>
            <person name="Getino M."/>
            <person name="Pursley I."/>
            <person name="Horton D.L."/>
            <person name="Alikhan N.F."/>
            <person name="Baker D."/>
            <person name="Gharbi K."/>
            <person name="Hall N."/>
            <person name="Watson M."/>
            <person name="Adriaenssens E.M."/>
            <person name="Foster-Nyarko E."/>
            <person name="Jarju S."/>
            <person name="Secka A."/>
            <person name="Antonio M."/>
            <person name="Oren A."/>
            <person name="Chaudhuri R.R."/>
            <person name="La Ragione R."/>
            <person name="Hildebrand F."/>
            <person name="Pallen M.J."/>
        </authorList>
    </citation>
    <scope>NUCLEOTIDE SEQUENCE</scope>
    <source>
        <strain evidence="2">USAMLcec4-12693</strain>
    </source>
</reference>
<evidence type="ECO:0000313" key="3">
    <source>
        <dbReference type="Proteomes" id="UP000813420"/>
    </source>
</evidence>
<dbReference type="Proteomes" id="UP000813420">
    <property type="component" value="Unassembled WGS sequence"/>
</dbReference>
<dbReference type="Pfam" id="PF16011">
    <property type="entry name" value="CBM9_2"/>
    <property type="match status" value="1"/>
</dbReference>
<name>A0A9D2VWR2_9FIRM</name>
<reference evidence="2" key="2">
    <citation type="submission" date="2021-09" db="EMBL/GenBank/DDBJ databases">
        <authorList>
            <person name="Gilroy R."/>
        </authorList>
    </citation>
    <scope>NUCLEOTIDE SEQUENCE</scope>
    <source>
        <strain evidence="2">USAMLcec4-12693</strain>
    </source>
</reference>
<dbReference type="Gene3D" id="2.60.40.1190">
    <property type="match status" value="1"/>
</dbReference>
<comment type="caution">
    <text evidence="2">The sequence shown here is derived from an EMBL/GenBank/DDBJ whole genome shotgun (WGS) entry which is preliminary data.</text>
</comment>
<dbReference type="GO" id="GO:0030246">
    <property type="term" value="F:carbohydrate binding"/>
    <property type="evidence" value="ECO:0007669"/>
    <property type="project" value="InterPro"/>
</dbReference>
<protein>
    <submittedName>
        <fullName evidence="2">Carbohydrate-binding family 9-like protein</fullName>
    </submittedName>
</protein>
<dbReference type="CDD" id="cd09620">
    <property type="entry name" value="CBM9_like_3"/>
    <property type="match status" value="1"/>
</dbReference>
<evidence type="ECO:0000259" key="1">
    <source>
        <dbReference type="Pfam" id="PF16011"/>
    </source>
</evidence>